<dbReference type="RefSeq" id="WP_103017447.1">
    <property type="nucleotide sequence ID" value="NZ_CALTSI010000041.1"/>
</dbReference>
<dbReference type="AlphaFoldDB" id="A0A9X2U3F2"/>
<accession>A0A9X2U3F2</accession>
<evidence type="ECO:0000313" key="1">
    <source>
        <dbReference type="EMBL" id="MCS3866116.1"/>
    </source>
</evidence>
<name>A0A9X2U3F2_9BACT</name>
<dbReference type="PANTHER" id="PTHR35519:SF2">
    <property type="entry name" value="PH DOMAIN PROTEIN"/>
    <property type="match status" value="1"/>
</dbReference>
<proteinExistence type="predicted"/>
<protein>
    <recommendedName>
        <fullName evidence="3">DUF4112 domain-containing protein</fullName>
    </recommendedName>
</protein>
<comment type="caution">
    <text evidence="1">The sequence shown here is derived from an EMBL/GenBank/DDBJ whole genome shotgun (WGS) entry which is preliminary data.</text>
</comment>
<dbReference type="PANTHER" id="PTHR35519">
    <property type="entry name" value="MEMBRANE PROTEINS"/>
    <property type="match status" value="1"/>
</dbReference>
<evidence type="ECO:0008006" key="3">
    <source>
        <dbReference type="Google" id="ProtNLM"/>
    </source>
</evidence>
<dbReference type="Pfam" id="PF13430">
    <property type="entry name" value="DUF4112"/>
    <property type="match status" value="1"/>
</dbReference>
<dbReference type="EMBL" id="JANTYZ010000009">
    <property type="protein sequence ID" value="MCS3866116.1"/>
    <property type="molecule type" value="Genomic_DNA"/>
</dbReference>
<dbReference type="InterPro" id="IPR025187">
    <property type="entry name" value="DUF4112"/>
</dbReference>
<sequence length="124" mass="13181">MTADHSSTGAAPSGAASRIDRLEQFAYWSDDCIPVPGIDARIGLDPILGLVPVWGDVITGVLSCYVPYQAYQVGAPPSLVFKMLVLIVLDACSGTIPVAGDLIDAAFKANKVNVRMLKRHLAKK</sequence>
<dbReference type="Proteomes" id="UP001155034">
    <property type="component" value="Unassembled WGS sequence"/>
</dbReference>
<organism evidence="1 2">
    <name type="scientific">Salinibacter ruber</name>
    <dbReference type="NCBI Taxonomy" id="146919"/>
    <lineage>
        <taxon>Bacteria</taxon>
        <taxon>Pseudomonadati</taxon>
        <taxon>Rhodothermota</taxon>
        <taxon>Rhodothermia</taxon>
        <taxon>Rhodothermales</taxon>
        <taxon>Salinibacteraceae</taxon>
        <taxon>Salinibacter</taxon>
    </lineage>
</organism>
<reference evidence="1" key="1">
    <citation type="submission" date="2022-08" db="EMBL/GenBank/DDBJ databases">
        <title>Genomic Encyclopedia of Type Strains, Phase V (KMG-V): Genome sequencing to study the core and pangenomes of soil and plant-associated prokaryotes.</title>
        <authorList>
            <person name="Whitman W."/>
        </authorList>
    </citation>
    <scope>NUCLEOTIDE SEQUENCE</scope>
    <source>
        <strain evidence="1">SP2016B</strain>
    </source>
</reference>
<evidence type="ECO:0000313" key="2">
    <source>
        <dbReference type="Proteomes" id="UP001155034"/>
    </source>
</evidence>
<gene>
    <name evidence="1" type="ORF">GGP82_002687</name>
</gene>